<sequence>MVVLEESGEWWRARSLATRKEGYIPSNYVARVNSLETEEWFFKGISRKDAERQLLAPGNVLGSFMIRDSETTKGSYSLSVRDYDPQHRDTVKHYKIRTLDNGGFYISPRSTFSSLQELVAHYSKGSDGLCQKLTVPCTSSKPQKPWEKDAWEIPRESLKMEKKLGAGQFGEVWMATYNKHTKVAVKTMKPGSMSVEAFLAEANLMKTLQHDKLVKLHAVVTTEPIYIITEFMAKGAVHWELGVPTMPPPGHLQSQR</sequence>
<evidence type="ECO:0000259" key="19">
    <source>
        <dbReference type="PROSITE" id="PS50001"/>
    </source>
</evidence>
<dbReference type="InterPro" id="IPR000980">
    <property type="entry name" value="SH2"/>
</dbReference>
<dbReference type="FunFam" id="3.30.200.20:FF:000036">
    <property type="entry name" value="Tyrosine-protein kinase"/>
    <property type="match status" value="1"/>
</dbReference>
<keyword evidence="13 18" id="KW-0829">Tyrosine-protein kinase</keyword>
<keyword evidence="5" id="KW-0597">Phosphoprotein</keyword>
<keyword evidence="4" id="KW-1003">Cell membrane</keyword>
<comment type="catalytic activity">
    <reaction evidence="18">
        <text>L-tyrosyl-[protein] + ATP = O-phospho-L-tyrosyl-[protein] + ADP + H(+)</text>
        <dbReference type="Rhea" id="RHEA:10596"/>
        <dbReference type="Rhea" id="RHEA-COMP:10136"/>
        <dbReference type="Rhea" id="RHEA-COMP:20101"/>
        <dbReference type="ChEBI" id="CHEBI:15378"/>
        <dbReference type="ChEBI" id="CHEBI:30616"/>
        <dbReference type="ChEBI" id="CHEBI:46858"/>
        <dbReference type="ChEBI" id="CHEBI:61978"/>
        <dbReference type="ChEBI" id="CHEBI:456216"/>
        <dbReference type="EC" id="2.7.10.2"/>
    </reaction>
</comment>
<dbReference type="InterPro" id="IPR036860">
    <property type="entry name" value="SH2_dom_sf"/>
</dbReference>
<organism evidence="22">
    <name type="scientific">Capra hircus</name>
    <name type="common">Goat</name>
    <dbReference type="NCBI Taxonomy" id="9925"/>
    <lineage>
        <taxon>Eukaryota</taxon>
        <taxon>Metazoa</taxon>
        <taxon>Chordata</taxon>
        <taxon>Craniata</taxon>
        <taxon>Vertebrata</taxon>
        <taxon>Euteleostomi</taxon>
        <taxon>Mammalia</taxon>
        <taxon>Eutheria</taxon>
        <taxon>Laurasiatheria</taxon>
        <taxon>Artiodactyla</taxon>
        <taxon>Ruminantia</taxon>
        <taxon>Pecora</taxon>
        <taxon>Bovidae</taxon>
        <taxon>Caprinae</taxon>
        <taxon>Capra</taxon>
    </lineage>
</organism>
<evidence type="ECO:0000256" key="11">
    <source>
        <dbReference type="ARBA" id="ARBA00022843"/>
    </source>
</evidence>
<evidence type="ECO:0000256" key="12">
    <source>
        <dbReference type="ARBA" id="ARBA00023136"/>
    </source>
</evidence>
<dbReference type="FunFam" id="3.30.505.10:FF:000010">
    <property type="entry name" value="Tyrosine-protein kinase"/>
    <property type="match status" value="1"/>
</dbReference>
<dbReference type="GO" id="GO:0004715">
    <property type="term" value="F:non-membrane spanning protein tyrosine kinase activity"/>
    <property type="evidence" value="ECO:0007669"/>
    <property type="project" value="UniProtKB-EC"/>
</dbReference>
<dbReference type="GO" id="GO:0005737">
    <property type="term" value="C:cytoplasm"/>
    <property type="evidence" value="ECO:0007669"/>
    <property type="project" value="UniProtKB-ARBA"/>
</dbReference>
<evidence type="ECO:0000259" key="20">
    <source>
        <dbReference type="PROSITE" id="PS50002"/>
    </source>
</evidence>
<feature type="domain" description="SH2" evidence="19">
    <location>
        <begin position="40"/>
        <end position="137"/>
    </location>
</feature>
<feature type="domain" description="SH3" evidence="20">
    <location>
        <begin position="1"/>
        <end position="34"/>
    </location>
</feature>
<evidence type="ECO:0000256" key="5">
    <source>
        <dbReference type="ARBA" id="ARBA00022553"/>
    </source>
</evidence>
<feature type="domain" description="Protein kinase" evidence="21">
    <location>
        <begin position="158"/>
        <end position="256"/>
    </location>
</feature>
<dbReference type="SMART" id="SM00252">
    <property type="entry name" value="SH2"/>
    <property type="match status" value="1"/>
</dbReference>
<evidence type="ECO:0000256" key="10">
    <source>
        <dbReference type="ARBA" id="ARBA00022840"/>
    </source>
</evidence>
<dbReference type="InterPro" id="IPR020635">
    <property type="entry name" value="Tyr_kinase_cat_dom"/>
</dbReference>
<comment type="subcellular location">
    <subcellularLocation>
        <location evidence="1">Cell membrane</location>
    </subcellularLocation>
    <subcellularLocation>
        <location evidence="2">Membrane</location>
        <topology evidence="2">Lipid-anchor</topology>
    </subcellularLocation>
</comment>
<dbReference type="CDD" id="cd10363">
    <property type="entry name" value="SH2_Src_HCK"/>
    <property type="match status" value="1"/>
</dbReference>
<dbReference type="Gene3D" id="3.30.505.10">
    <property type="entry name" value="SH2 domain"/>
    <property type="match status" value="1"/>
</dbReference>
<accession>A0A8C2NUY4</accession>
<dbReference type="InterPro" id="IPR035851">
    <property type="entry name" value="HCK_SH2"/>
</dbReference>
<keyword evidence="6 18" id="KW-0808">Transferase</keyword>
<dbReference type="SUPFAM" id="SSF56112">
    <property type="entry name" value="Protein kinase-like (PK-like)"/>
    <property type="match status" value="1"/>
</dbReference>
<reference evidence="22" key="2">
    <citation type="submission" date="2025-08" db="UniProtKB">
        <authorList>
            <consortium name="Ensembl"/>
        </authorList>
    </citation>
    <scope>IDENTIFICATION</scope>
</reference>
<evidence type="ECO:0000313" key="22">
    <source>
        <dbReference type="Ensembl" id="ENSCHIP00010009757.1"/>
    </source>
</evidence>
<keyword evidence="11" id="KW-0832">Ubl conjugation</keyword>
<proteinExistence type="inferred from homology"/>
<dbReference type="InterPro" id="IPR050198">
    <property type="entry name" value="Non-receptor_tyrosine_kinases"/>
</dbReference>
<evidence type="ECO:0000256" key="14">
    <source>
        <dbReference type="ARBA" id="ARBA00023288"/>
    </source>
</evidence>
<evidence type="ECO:0000256" key="8">
    <source>
        <dbReference type="ARBA" id="ARBA00022741"/>
    </source>
</evidence>
<dbReference type="PANTHER" id="PTHR24418">
    <property type="entry name" value="TYROSINE-PROTEIN KINASE"/>
    <property type="match status" value="1"/>
</dbReference>
<keyword evidence="12" id="KW-0472">Membrane</keyword>
<evidence type="ECO:0000256" key="2">
    <source>
        <dbReference type="ARBA" id="ARBA00004635"/>
    </source>
</evidence>
<dbReference type="GO" id="GO:0005886">
    <property type="term" value="C:plasma membrane"/>
    <property type="evidence" value="ECO:0007669"/>
    <property type="project" value="UniProtKB-SubCell"/>
</dbReference>
<evidence type="ECO:0000256" key="9">
    <source>
        <dbReference type="ARBA" id="ARBA00022777"/>
    </source>
</evidence>
<dbReference type="InterPro" id="IPR017441">
    <property type="entry name" value="Protein_kinase_ATP_BS"/>
</dbReference>
<dbReference type="Gene3D" id="2.30.30.40">
    <property type="entry name" value="SH3 Domains"/>
    <property type="match status" value="1"/>
</dbReference>
<keyword evidence="15" id="KW-0727">SH2 domain</keyword>
<evidence type="ECO:0000256" key="16">
    <source>
        <dbReference type="PROSITE-ProRule" id="PRU00192"/>
    </source>
</evidence>
<evidence type="ECO:0000256" key="15">
    <source>
        <dbReference type="PROSITE-ProRule" id="PRU00191"/>
    </source>
</evidence>
<dbReference type="Pfam" id="PF07714">
    <property type="entry name" value="PK_Tyr_Ser-Thr"/>
    <property type="match status" value="1"/>
</dbReference>
<keyword evidence="7" id="KW-0519">Myristate</keyword>
<evidence type="ECO:0000256" key="18">
    <source>
        <dbReference type="RuleBase" id="RU362096"/>
    </source>
</evidence>
<dbReference type="SMART" id="SM00219">
    <property type="entry name" value="TyrKc"/>
    <property type="match status" value="1"/>
</dbReference>
<keyword evidence="8 17" id="KW-0547">Nucleotide-binding</keyword>
<evidence type="ECO:0000259" key="21">
    <source>
        <dbReference type="PROSITE" id="PS50011"/>
    </source>
</evidence>
<dbReference type="AlphaFoldDB" id="A0A8C2NUY4"/>
<dbReference type="InterPro" id="IPR011009">
    <property type="entry name" value="Kinase-like_dom_sf"/>
</dbReference>
<keyword evidence="14" id="KW-0449">Lipoprotein</keyword>
<evidence type="ECO:0000256" key="3">
    <source>
        <dbReference type="ARBA" id="ARBA00022443"/>
    </source>
</evidence>
<dbReference type="Gene3D" id="3.30.200.20">
    <property type="entry name" value="Phosphorylase Kinase, domain 1"/>
    <property type="match status" value="1"/>
</dbReference>
<dbReference type="EC" id="2.7.10.2" evidence="18"/>
<dbReference type="Ensembl" id="ENSCHIT00010013715.1">
    <property type="protein sequence ID" value="ENSCHIP00010009757.1"/>
    <property type="gene ID" value="ENSCHIG00010007232.1"/>
</dbReference>
<dbReference type="InterPro" id="IPR036028">
    <property type="entry name" value="SH3-like_dom_sf"/>
</dbReference>
<dbReference type="Pfam" id="PF00017">
    <property type="entry name" value="SH2"/>
    <property type="match status" value="1"/>
</dbReference>
<evidence type="ECO:0000256" key="13">
    <source>
        <dbReference type="ARBA" id="ARBA00023137"/>
    </source>
</evidence>
<evidence type="ECO:0000256" key="17">
    <source>
        <dbReference type="PROSITE-ProRule" id="PRU10141"/>
    </source>
</evidence>
<dbReference type="InterPro" id="IPR000719">
    <property type="entry name" value="Prot_kinase_dom"/>
</dbReference>
<keyword evidence="3 16" id="KW-0728">SH3 domain</keyword>
<reference evidence="22" key="1">
    <citation type="submission" date="2019-03" db="EMBL/GenBank/DDBJ databases">
        <title>Genome sequencing and reference-guided assembly of Black Bengal Goat (Capra hircus).</title>
        <authorList>
            <person name="Siddiki A.Z."/>
            <person name="Baten A."/>
            <person name="Billah M."/>
            <person name="Alam M.A.U."/>
            <person name="Shawrob K.S.M."/>
            <person name="Saha S."/>
            <person name="Chowdhury M."/>
            <person name="Rahman A.H."/>
            <person name="Stear M."/>
            <person name="Miah G."/>
            <person name="Das G.B."/>
            <person name="Hossain M.M."/>
            <person name="Kumkum M."/>
            <person name="Islam M.S."/>
            <person name="Mollah A.M."/>
            <person name="Ahsan A."/>
            <person name="Tusar F."/>
            <person name="Khan M.K.I."/>
        </authorList>
    </citation>
    <scope>NUCLEOTIDE SEQUENCE [LARGE SCALE GENOMIC DNA]</scope>
</reference>
<evidence type="ECO:0000256" key="6">
    <source>
        <dbReference type="ARBA" id="ARBA00022679"/>
    </source>
</evidence>
<dbReference type="PRINTS" id="PR00401">
    <property type="entry name" value="SH2DOMAIN"/>
</dbReference>
<evidence type="ECO:0000256" key="1">
    <source>
        <dbReference type="ARBA" id="ARBA00004236"/>
    </source>
</evidence>
<dbReference type="SUPFAM" id="SSF55550">
    <property type="entry name" value="SH2 domain"/>
    <property type="match status" value="1"/>
</dbReference>
<dbReference type="PROSITE" id="PS50011">
    <property type="entry name" value="PROTEIN_KINASE_DOM"/>
    <property type="match status" value="1"/>
</dbReference>
<dbReference type="PROSITE" id="PS50002">
    <property type="entry name" value="SH3"/>
    <property type="match status" value="1"/>
</dbReference>
<dbReference type="PROSITE" id="PS00107">
    <property type="entry name" value="PROTEIN_KINASE_ATP"/>
    <property type="match status" value="1"/>
</dbReference>
<dbReference type="PROSITE" id="PS50001">
    <property type="entry name" value="SH2"/>
    <property type="match status" value="1"/>
</dbReference>
<name>A0A8C2NUY4_CAPHI</name>
<evidence type="ECO:0000256" key="4">
    <source>
        <dbReference type="ARBA" id="ARBA00022475"/>
    </source>
</evidence>
<dbReference type="GO" id="GO:0005524">
    <property type="term" value="F:ATP binding"/>
    <property type="evidence" value="ECO:0007669"/>
    <property type="project" value="UniProtKB-UniRule"/>
</dbReference>
<feature type="binding site" evidence="17">
    <location>
        <position position="186"/>
    </location>
    <ligand>
        <name>ATP</name>
        <dbReference type="ChEBI" id="CHEBI:30616"/>
    </ligand>
</feature>
<dbReference type="InterPro" id="IPR001245">
    <property type="entry name" value="Ser-Thr/Tyr_kinase_cat_dom"/>
</dbReference>
<protein>
    <recommendedName>
        <fullName evidence="18">Tyrosine-protein kinase</fullName>
        <ecNumber evidence="18">2.7.10.2</ecNumber>
    </recommendedName>
</protein>
<dbReference type="InterPro" id="IPR001452">
    <property type="entry name" value="SH3_domain"/>
</dbReference>
<keyword evidence="9 18" id="KW-0418">Kinase</keyword>
<dbReference type="SUPFAM" id="SSF50044">
    <property type="entry name" value="SH3-domain"/>
    <property type="match status" value="1"/>
</dbReference>
<comment type="similarity">
    <text evidence="18">Belongs to the protein kinase superfamily. Tyr protein kinase family.</text>
</comment>
<evidence type="ECO:0000256" key="7">
    <source>
        <dbReference type="ARBA" id="ARBA00022707"/>
    </source>
</evidence>
<keyword evidence="10 17" id="KW-0067">ATP-binding</keyword>